<comment type="caution">
    <text evidence="1">The sequence shown here is derived from an EMBL/GenBank/DDBJ whole genome shotgun (WGS) entry which is preliminary data.</text>
</comment>
<gene>
    <name evidence="1" type="ORF">H8E19_06460</name>
</gene>
<dbReference type="EMBL" id="JACNJD010000182">
    <property type="protein sequence ID" value="MBC8177032.1"/>
    <property type="molecule type" value="Genomic_DNA"/>
</dbReference>
<name>A0A8J6MXE2_9DELT</name>
<evidence type="ECO:0008006" key="3">
    <source>
        <dbReference type="Google" id="ProtNLM"/>
    </source>
</evidence>
<accession>A0A8J6MXE2</accession>
<reference evidence="1 2" key="1">
    <citation type="submission" date="2020-08" db="EMBL/GenBank/DDBJ databases">
        <title>Bridging the membrane lipid divide: bacteria of the FCB group superphylum have the potential to synthesize archaeal ether lipids.</title>
        <authorList>
            <person name="Villanueva L."/>
            <person name="Von Meijenfeldt F.A.B."/>
            <person name="Westbye A.B."/>
            <person name="Yadav S."/>
            <person name="Hopmans E.C."/>
            <person name="Dutilh B.E."/>
            <person name="Sinninghe Damste J.S."/>
        </authorList>
    </citation>
    <scope>NUCLEOTIDE SEQUENCE [LARGE SCALE GENOMIC DNA]</scope>
    <source>
        <strain evidence="1">NIOZ-UU27</strain>
    </source>
</reference>
<evidence type="ECO:0000313" key="1">
    <source>
        <dbReference type="EMBL" id="MBC8177032.1"/>
    </source>
</evidence>
<protein>
    <recommendedName>
        <fullName evidence="3">DUF1858 domain-containing protein</fullName>
    </recommendedName>
</protein>
<dbReference type="SUPFAM" id="SSF140683">
    <property type="entry name" value="SP0561-like"/>
    <property type="match status" value="1"/>
</dbReference>
<sequence length="74" mass="8390">MSDTNNPIHPEMTVLDVISRYRQTEAVFKRYDARAGECICCQALFESLRDVAEKYHLDLKGLVADLGSVMQPTK</sequence>
<dbReference type="AlphaFoldDB" id="A0A8J6MXE2"/>
<dbReference type="Proteomes" id="UP000650524">
    <property type="component" value="Unassembled WGS sequence"/>
</dbReference>
<dbReference type="Gene3D" id="1.10.3910.10">
    <property type="entry name" value="SP0561-like"/>
    <property type="match status" value="1"/>
</dbReference>
<organism evidence="1 2">
    <name type="scientific">Candidatus Desulfacyla euxinica</name>
    <dbReference type="NCBI Taxonomy" id="2841693"/>
    <lineage>
        <taxon>Bacteria</taxon>
        <taxon>Deltaproteobacteria</taxon>
        <taxon>Candidatus Desulfacyla</taxon>
    </lineage>
</organism>
<evidence type="ECO:0000313" key="2">
    <source>
        <dbReference type="Proteomes" id="UP000650524"/>
    </source>
</evidence>
<dbReference type="InterPro" id="IPR038062">
    <property type="entry name" value="ScdA-like_N_sf"/>
</dbReference>
<proteinExistence type="predicted"/>